<dbReference type="GeneTree" id="ENSGT00390000018465"/>
<dbReference type="Ensembl" id="ENSANAT00000037276.1">
    <property type="protein sequence ID" value="ENSANAP00000019406.1"/>
    <property type="gene ID" value="ENSANAG00000027497.1"/>
</dbReference>
<reference evidence="1" key="1">
    <citation type="submission" date="2025-08" db="UniProtKB">
        <authorList>
            <consortium name="Ensembl"/>
        </authorList>
    </citation>
    <scope>IDENTIFICATION</scope>
</reference>
<dbReference type="AlphaFoldDB" id="A0A2K5DEQ9"/>
<proteinExistence type="predicted"/>
<protein>
    <submittedName>
        <fullName evidence="1">CDAN1 interacting nuclease 1</fullName>
    </submittedName>
</protein>
<gene>
    <name evidence="1" type="primary">CDIN1</name>
</gene>
<evidence type="ECO:0000313" key="1">
    <source>
        <dbReference type="Ensembl" id="ENSANAP00000019406.1"/>
    </source>
</evidence>
<keyword evidence="2" id="KW-1185">Reference proteome</keyword>
<dbReference type="Proteomes" id="UP000233020">
    <property type="component" value="Unplaced"/>
</dbReference>
<evidence type="ECO:0000313" key="2">
    <source>
        <dbReference type="Proteomes" id="UP000233020"/>
    </source>
</evidence>
<sequence length="77" mass="8761">IWARLSHLLVRIYPGARLQPGKGHPAQSLFPYEHCHLMPQRGLTLKILEEKLGGKGESGSNFTFLHHKILYFIAIVE</sequence>
<accession>A0A2K5DEQ9</accession>
<name>A0A2K5DEQ9_AOTNA</name>
<reference evidence="1" key="2">
    <citation type="submission" date="2025-09" db="UniProtKB">
        <authorList>
            <consortium name="Ensembl"/>
        </authorList>
    </citation>
    <scope>IDENTIFICATION</scope>
</reference>
<organism evidence="1 2">
    <name type="scientific">Aotus nancymaae</name>
    <name type="common">Ma's night monkey</name>
    <dbReference type="NCBI Taxonomy" id="37293"/>
    <lineage>
        <taxon>Eukaryota</taxon>
        <taxon>Metazoa</taxon>
        <taxon>Chordata</taxon>
        <taxon>Craniata</taxon>
        <taxon>Vertebrata</taxon>
        <taxon>Euteleostomi</taxon>
        <taxon>Mammalia</taxon>
        <taxon>Eutheria</taxon>
        <taxon>Euarchontoglires</taxon>
        <taxon>Primates</taxon>
        <taxon>Haplorrhini</taxon>
        <taxon>Platyrrhini</taxon>
        <taxon>Aotidae</taxon>
        <taxon>Aotus</taxon>
    </lineage>
</organism>